<proteinExistence type="predicted"/>
<dbReference type="Proteomes" id="UP001392318">
    <property type="component" value="Unassembled WGS sequence"/>
</dbReference>
<evidence type="ECO:0000313" key="2">
    <source>
        <dbReference type="Proteomes" id="UP001392318"/>
    </source>
</evidence>
<evidence type="ECO:0000313" key="1">
    <source>
        <dbReference type="EMBL" id="MEM5399533.1"/>
    </source>
</evidence>
<name>A0ACC6RE95_9BURK</name>
<comment type="caution">
    <text evidence="1">The sequence shown here is derived from an EMBL/GenBank/DDBJ whole genome shotgun (WGS) entry which is preliminary data.</text>
</comment>
<gene>
    <name evidence="1" type="ORF">VSR83_05455</name>
</gene>
<protein>
    <submittedName>
        <fullName evidence="1">C4-dicarboxylate transporter DctA</fullName>
    </submittedName>
</protein>
<keyword evidence="2" id="KW-1185">Reference proteome</keyword>
<organism evidence="1 2">
    <name type="scientific">Paraburkholderia unamae</name>
    <dbReference type="NCBI Taxonomy" id="219649"/>
    <lineage>
        <taxon>Bacteria</taxon>
        <taxon>Pseudomonadati</taxon>
        <taxon>Pseudomonadota</taxon>
        <taxon>Betaproteobacteria</taxon>
        <taxon>Burkholderiales</taxon>
        <taxon>Burkholderiaceae</taxon>
        <taxon>Paraburkholderia</taxon>
    </lineage>
</organism>
<dbReference type="EMBL" id="JAYMRU010000003">
    <property type="protein sequence ID" value="MEM5399533.1"/>
    <property type="molecule type" value="Genomic_DNA"/>
</dbReference>
<sequence length="465" mass="49352">MGWDQALKRRVPSTKETVVTKFFNSLFGRVVIALVLGIVVGAVFPHFAQSLRPLGDGFLKLIKMVIGPIVFCVVVSGMAHAGDLKKVGRVGLKSVVYFEAMTTVALVIGAVLAYVTRPGAGMNVDLHSLDAASLATYTEHAKSLKDTAGFLLKIIPDTAFDAFAKGDILQILVFSVLFGSALSLLGPKAQRVNSLIDELSQVFFRVMGFIIKLAPLGVLGAIAFTTGTYGVASLKQLGLLVIVFYASCIVFVAVVLGIVMRLAGFNVFKLIRYLREELSIVLGTASSDAVLPQIMRKLEWMGVKDSTVGLVIPTGYSFNLDGFSIYLTLAVIFIAQATNTPLSMHDLIVVVLVSLITSKGAHGIPGSAIVILAATLSAIPAIPVLGLVLILPVDWFVGIARALTNLIGNCVATVVVAVWEHDIDKARARRVLNLDEGFLYVPAGDSDAATAHDEDGALGGKHAHA</sequence>
<reference evidence="1" key="1">
    <citation type="submission" date="2024-01" db="EMBL/GenBank/DDBJ databases">
        <title>The diversity of rhizobia nodulating Mimosa spp. in eleven states of Brazil covering several biomes is determined by host plant, location, and edaphic factors.</title>
        <authorList>
            <person name="Rouws L."/>
            <person name="Barauna A."/>
            <person name="Beukes C."/>
            <person name="De Faria S.M."/>
            <person name="Gross E."/>
            <person name="Dos Reis Junior F.B."/>
            <person name="Simon M."/>
            <person name="Maluk M."/>
            <person name="Odee D.W."/>
            <person name="Kenicer G."/>
            <person name="Young J.P.W."/>
            <person name="Reis V.M."/>
            <person name="Zilli J."/>
            <person name="James E.K."/>
        </authorList>
    </citation>
    <scope>NUCLEOTIDE SEQUENCE</scope>
    <source>
        <strain evidence="1">JPY452</strain>
    </source>
</reference>
<accession>A0ACC6RE95</accession>